<reference evidence="2" key="1">
    <citation type="submission" date="2020-10" db="EMBL/GenBank/DDBJ databases">
        <title>Sequencing the genomes of 1000 actinobacteria strains.</title>
        <authorList>
            <person name="Klenk H.-P."/>
        </authorList>
    </citation>
    <scope>NUCLEOTIDE SEQUENCE</scope>
    <source>
        <strain evidence="2">DSM 45354</strain>
    </source>
</reference>
<comment type="caution">
    <text evidence="2">The sequence shown here is derived from an EMBL/GenBank/DDBJ whole genome shotgun (WGS) entry which is preliminary data.</text>
</comment>
<evidence type="ECO:0000313" key="3">
    <source>
        <dbReference type="Proteomes" id="UP000638648"/>
    </source>
</evidence>
<evidence type="ECO:0000256" key="1">
    <source>
        <dbReference type="SAM" id="MobiDB-lite"/>
    </source>
</evidence>
<dbReference type="RefSeq" id="WP_192750246.1">
    <property type="nucleotide sequence ID" value="NZ_BAABJL010000025.1"/>
</dbReference>
<sequence>MTRRLFALEHYDRTGGESVPEMGPLAGTPGLRLVGAVHLPADDVVLALVEGSDAETVAAAAAAAGWRVDRLTPAAWLAPWEPRAGDTETTDRGPGVPGRTKHKGEEPCDA</sequence>
<dbReference type="EMBL" id="JADBEM010000001">
    <property type="protein sequence ID" value="MBE1606056.1"/>
    <property type="molecule type" value="Genomic_DNA"/>
</dbReference>
<dbReference type="Proteomes" id="UP000638648">
    <property type="component" value="Unassembled WGS sequence"/>
</dbReference>
<feature type="region of interest" description="Disordered" evidence="1">
    <location>
        <begin position="78"/>
        <end position="110"/>
    </location>
</feature>
<keyword evidence="3" id="KW-1185">Reference proteome</keyword>
<name>A0A927MTI7_9ACTN</name>
<gene>
    <name evidence="2" type="ORF">HEB94_002904</name>
</gene>
<evidence type="ECO:0000313" key="2">
    <source>
        <dbReference type="EMBL" id="MBE1606056.1"/>
    </source>
</evidence>
<dbReference type="AlphaFoldDB" id="A0A927MTI7"/>
<organism evidence="2 3">
    <name type="scientific">Actinopolymorpha pittospori</name>
    <dbReference type="NCBI Taxonomy" id="648752"/>
    <lineage>
        <taxon>Bacteria</taxon>
        <taxon>Bacillati</taxon>
        <taxon>Actinomycetota</taxon>
        <taxon>Actinomycetes</taxon>
        <taxon>Propionibacteriales</taxon>
        <taxon>Actinopolymorphaceae</taxon>
        <taxon>Actinopolymorpha</taxon>
    </lineage>
</organism>
<proteinExistence type="predicted"/>
<protein>
    <submittedName>
        <fullName evidence="2">Uncharacterized protein</fullName>
    </submittedName>
</protein>
<accession>A0A927MTI7</accession>